<evidence type="ECO:0000313" key="5">
    <source>
        <dbReference type="Proteomes" id="UP000826271"/>
    </source>
</evidence>
<keyword evidence="5" id="KW-1185">Reference proteome</keyword>
<dbReference type="EMBL" id="WHWC01000018">
    <property type="protein sequence ID" value="KAG8365498.1"/>
    <property type="molecule type" value="Genomic_DNA"/>
</dbReference>
<evidence type="ECO:0000259" key="3">
    <source>
        <dbReference type="Pfam" id="PF04765"/>
    </source>
</evidence>
<evidence type="ECO:0000256" key="1">
    <source>
        <dbReference type="SAM" id="MobiDB-lite"/>
    </source>
</evidence>
<dbReference type="Pfam" id="PF04765">
    <property type="entry name" value="TOD1_MUCI70"/>
    <property type="match status" value="1"/>
</dbReference>
<feature type="transmembrane region" description="Helical" evidence="2">
    <location>
        <begin position="60"/>
        <end position="78"/>
    </location>
</feature>
<proteinExistence type="predicted"/>
<keyword evidence="2" id="KW-1133">Transmembrane helix</keyword>
<dbReference type="InterPro" id="IPR048354">
    <property type="entry name" value="TOD1_MUCI70_glycTrfase_dom"/>
</dbReference>
<dbReference type="PANTHER" id="PTHR12956">
    <property type="entry name" value="ALKALINE CERAMIDASE-RELATED"/>
    <property type="match status" value="1"/>
</dbReference>
<reference evidence="4" key="1">
    <citation type="submission" date="2019-10" db="EMBL/GenBank/DDBJ databases">
        <authorList>
            <person name="Zhang R."/>
            <person name="Pan Y."/>
            <person name="Wang J."/>
            <person name="Ma R."/>
            <person name="Yu S."/>
        </authorList>
    </citation>
    <scope>NUCLEOTIDE SEQUENCE</scope>
    <source>
        <strain evidence="4">LA-IB0</strain>
        <tissue evidence="4">Leaf</tissue>
    </source>
</reference>
<organism evidence="4 5">
    <name type="scientific">Buddleja alternifolia</name>
    <dbReference type="NCBI Taxonomy" id="168488"/>
    <lineage>
        <taxon>Eukaryota</taxon>
        <taxon>Viridiplantae</taxon>
        <taxon>Streptophyta</taxon>
        <taxon>Embryophyta</taxon>
        <taxon>Tracheophyta</taxon>
        <taxon>Spermatophyta</taxon>
        <taxon>Magnoliopsida</taxon>
        <taxon>eudicotyledons</taxon>
        <taxon>Gunneridae</taxon>
        <taxon>Pentapetalae</taxon>
        <taxon>asterids</taxon>
        <taxon>lamiids</taxon>
        <taxon>Lamiales</taxon>
        <taxon>Scrophulariaceae</taxon>
        <taxon>Buddlejeae</taxon>
        <taxon>Buddleja</taxon>
    </lineage>
</organism>
<accession>A0AAV6WF14</accession>
<keyword evidence="2" id="KW-0812">Transmembrane</keyword>
<gene>
    <name evidence="4" type="ORF">BUALT_Bualt18G0111100</name>
</gene>
<feature type="region of interest" description="Disordered" evidence="1">
    <location>
        <begin position="546"/>
        <end position="581"/>
    </location>
</feature>
<dbReference type="Proteomes" id="UP000826271">
    <property type="component" value="Unassembled WGS sequence"/>
</dbReference>
<evidence type="ECO:0000256" key="2">
    <source>
        <dbReference type="SAM" id="Phobius"/>
    </source>
</evidence>
<dbReference type="AlphaFoldDB" id="A0AAV6WF14"/>
<dbReference type="InterPro" id="IPR006852">
    <property type="entry name" value="TOD1_MUCI70"/>
</dbReference>
<sequence length="581" mass="65606">MTIGSLGLRSSGSYGSLLQIQDGSLSLPIQTTPPRKAAKMLKEKEKLFHWIYKFATRKKVGMLLLCLVSIAVFMWMLIVGKGEDTRESTIENINIVSGPISEEKVNVSETFSSHIMEVEGHANATLPPSPPVYFTGYKLPPGNPCEHFTLPPPPADKKKTGPRPCPVCYLPVEDAVALIPNAPSFSPVLKDLTYIHEENLTKSEFGGSEFGGYPSLRQRSESYDVRESMSVHCGFVRGVKPGRQTGFDIDDSDLLEMETCRGVVVASAIFGAFDLIRQPKNISEYARNNVCFHMFVDTETEAFLKNSSELGSDKKVGLWRIIVVQNLPYSDPRRNGKVPKLLLHRLFPNARYSLWIDAKLELVVDPVQILERFLWRKNASFAISRHYKRFDVFVEAEANKAAAKYDNTSIDFQIEFYKKEGLTPYSTEKFPITSGKAVVNCFPLIADVPEGCVIVKEHIPITNLFTCLWFNEVDRFTSRDQISFSTVRDKIRSKTNYTINMFLDCERRNFVVQGYHRDFLDHWSPPPPSNDIVHVHPPPPVIISSPNKVVPTKRGKERRSRRHRKIITGGKDGSTNSNFVV</sequence>
<comment type="caution">
    <text evidence="4">The sequence shown here is derived from an EMBL/GenBank/DDBJ whole genome shotgun (WGS) entry which is preliminary data.</text>
</comment>
<feature type="compositionally biased region" description="Basic residues" evidence="1">
    <location>
        <begin position="551"/>
        <end position="566"/>
    </location>
</feature>
<keyword evidence="2" id="KW-0472">Membrane</keyword>
<feature type="domain" description="TOD1/MUCI70 glycosyltransferase-like" evidence="3">
    <location>
        <begin position="192"/>
        <end position="516"/>
    </location>
</feature>
<name>A0AAV6WF14_9LAMI</name>
<protein>
    <recommendedName>
        <fullName evidence="3">TOD1/MUCI70 glycosyltransferase-like domain-containing protein</fullName>
    </recommendedName>
</protein>
<evidence type="ECO:0000313" key="4">
    <source>
        <dbReference type="EMBL" id="KAG8365498.1"/>
    </source>
</evidence>
<dbReference type="PANTHER" id="PTHR12956:SF38">
    <property type="entry name" value="HEXOSYLTRANSFERASE MUCI70-RELATED"/>
    <property type="match status" value="1"/>
</dbReference>